<evidence type="ECO:0000313" key="1">
    <source>
        <dbReference type="EMBL" id="EGH14388.1"/>
    </source>
</evidence>
<accession>F3C695</accession>
<dbReference type="AlphaFoldDB" id="F3C695"/>
<dbReference type="Proteomes" id="UP000005466">
    <property type="component" value="Unassembled WGS sequence"/>
</dbReference>
<protein>
    <recommendedName>
        <fullName evidence="3">Acyl-CoA dehydrogenase</fullName>
    </recommendedName>
</protein>
<dbReference type="GO" id="GO:0016627">
    <property type="term" value="F:oxidoreductase activity, acting on the CH-CH group of donors"/>
    <property type="evidence" value="ECO:0007669"/>
    <property type="project" value="InterPro"/>
</dbReference>
<dbReference type="InterPro" id="IPR009100">
    <property type="entry name" value="AcylCoA_DH/oxidase_NM_dom_sf"/>
</dbReference>
<sequence>MIDALIEFLDWRKHGYADTRALGECLQALVNEGLDQLPLPASGQTLERWRALACIAGHDLGLCKLYEGHTDALAIMAELGAPPPEQFSTWGMWAAEPPQARVNISGTGDSIRLNGRKAWCSGATALSHALITTWDEEHRQQLVAVQLDQPGVHMTSDGWRAV</sequence>
<dbReference type="InterPro" id="IPR046373">
    <property type="entry name" value="Acyl-CoA_Oxase/DH_mid-dom_sf"/>
</dbReference>
<evidence type="ECO:0008006" key="3">
    <source>
        <dbReference type="Google" id="ProtNLM"/>
    </source>
</evidence>
<organism evidence="1 2">
    <name type="scientific">Pseudomonas savastanoi pv. glycinea str. race 4</name>
    <dbReference type="NCBI Taxonomy" id="875330"/>
    <lineage>
        <taxon>Bacteria</taxon>
        <taxon>Pseudomonadati</taxon>
        <taxon>Pseudomonadota</taxon>
        <taxon>Gammaproteobacteria</taxon>
        <taxon>Pseudomonadales</taxon>
        <taxon>Pseudomonadaceae</taxon>
        <taxon>Pseudomonas</taxon>
    </lineage>
</organism>
<proteinExistence type="predicted"/>
<gene>
    <name evidence="1" type="ORF">Pgy4_16289</name>
</gene>
<evidence type="ECO:0000313" key="2">
    <source>
        <dbReference type="Proteomes" id="UP000005466"/>
    </source>
</evidence>
<comment type="caution">
    <text evidence="1">The sequence shown here is derived from an EMBL/GenBank/DDBJ whole genome shotgun (WGS) entry which is preliminary data.</text>
</comment>
<name>F3C695_PSESG</name>
<feature type="non-terminal residue" evidence="1">
    <location>
        <position position="162"/>
    </location>
</feature>
<dbReference type="HOGENOM" id="CLU_124271_0_0_6"/>
<dbReference type="SUPFAM" id="SSF56645">
    <property type="entry name" value="Acyl-CoA dehydrogenase NM domain-like"/>
    <property type="match status" value="1"/>
</dbReference>
<dbReference type="Gene3D" id="2.40.110.10">
    <property type="entry name" value="Butyryl-CoA Dehydrogenase, subunit A, domain 2"/>
    <property type="match status" value="1"/>
</dbReference>
<dbReference type="EMBL" id="ADWY01000750">
    <property type="protein sequence ID" value="EGH14388.1"/>
    <property type="molecule type" value="Genomic_DNA"/>
</dbReference>
<reference evidence="1 2" key="1">
    <citation type="journal article" date="2011" name="PLoS Pathog.">
        <title>Dynamic evolution of pathogenicity revealed by sequencing and comparative genomics of 19 Pseudomonas syringae isolates.</title>
        <authorList>
            <person name="Baltrus D.A."/>
            <person name="Nishimura M.T."/>
            <person name="Romanchuk A."/>
            <person name="Chang J.H."/>
            <person name="Mukhtar M.S."/>
            <person name="Cherkis K."/>
            <person name="Roach J."/>
            <person name="Grant S.R."/>
            <person name="Jones C.D."/>
            <person name="Dangl J.L."/>
        </authorList>
    </citation>
    <scope>NUCLEOTIDE SEQUENCE [LARGE SCALE GENOMIC DNA]</scope>
    <source>
        <strain evidence="2">race 4</strain>
    </source>
</reference>